<dbReference type="RefSeq" id="WP_166061896.1">
    <property type="nucleotide sequence ID" value="NZ_CP049889.1"/>
</dbReference>
<reference evidence="9 10" key="1">
    <citation type="journal article" date="2017" name="Int. J. Syst. Evol. Microbiol.">
        <title>Jeotgalibaca porci sp. nov. and Jeotgalibaca arthritidis sp. nov., isolated from pigs, and emended description of the genus Jeotgalibaca.</title>
        <authorList>
            <person name="Zamora L."/>
            <person name="Perez-Sancho M."/>
            <person name="Dominguez L."/>
            <person name="Fernandez-Garayzabal J.F."/>
            <person name="Vela A.I."/>
        </authorList>
    </citation>
    <scope>NUCLEOTIDE SEQUENCE [LARGE SCALE GENOMIC DNA]</scope>
    <source>
        <strain evidence="9 10">CCUG 69148</strain>
    </source>
</reference>
<feature type="transmembrane region" description="Helical" evidence="8">
    <location>
        <begin position="182"/>
        <end position="200"/>
    </location>
</feature>
<dbReference type="AlphaFoldDB" id="A0A6G7WF50"/>
<keyword evidence="7 8" id="KW-0472">Membrane</keyword>
<dbReference type="InterPro" id="IPR000522">
    <property type="entry name" value="ABC_transptr_permease_BtuC"/>
</dbReference>
<dbReference type="GeneID" id="94551952"/>
<accession>A0A6G7WF50</accession>
<feature type="transmembrane region" description="Helical" evidence="8">
    <location>
        <begin position="268"/>
        <end position="287"/>
    </location>
</feature>
<dbReference type="Pfam" id="PF01032">
    <property type="entry name" value="FecCD"/>
    <property type="match status" value="1"/>
</dbReference>
<dbReference type="PANTHER" id="PTHR30472">
    <property type="entry name" value="FERRIC ENTEROBACTIN TRANSPORT SYSTEM PERMEASE PROTEIN"/>
    <property type="match status" value="1"/>
</dbReference>
<keyword evidence="10" id="KW-1185">Reference proteome</keyword>
<dbReference type="InterPro" id="IPR037294">
    <property type="entry name" value="ABC_BtuC-like"/>
</dbReference>
<feature type="transmembrane region" description="Helical" evidence="8">
    <location>
        <begin position="108"/>
        <end position="128"/>
    </location>
</feature>
<name>A0A6G7WF50_9LACT</name>
<feature type="transmembrane region" description="Helical" evidence="8">
    <location>
        <begin position="220"/>
        <end position="247"/>
    </location>
</feature>
<keyword evidence="6 8" id="KW-1133">Transmembrane helix</keyword>
<evidence type="ECO:0000256" key="1">
    <source>
        <dbReference type="ARBA" id="ARBA00004651"/>
    </source>
</evidence>
<evidence type="ECO:0000313" key="10">
    <source>
        <dbReference type="Proteomes" id="UP000501830"/>
    </source>
</evidence>
<keyword evidence="3" id="KW-0813">Transport</keyword>
<evidence type="ECO:0000256" key="7">
    <source>
        <dbReference type="ARBA" id="ARBA00023136"/>
    </source>
</evidence>
<feature type="transmembrane region" description="Helical" evidence="8">
    <location>
        <begin position="134"/>
        <end position="156"/>
    </location>
</feature>
<evidence type="ECO:0000256" key="3">
    <source>
        <dbReference type="ARBA" id="ARBA00022448"/>
    </source>
</evidence>
<sequence>MLKKLIRIIPLILIVLLSLIVGTADISVGSIVTGDMDALFIFGSSRIPRTVSVFLAGSGLALSGMVMQTITQNRFAAPDTIGTVESAKLGMVLAMIVLPNMTQMWEMLFTFAFATIGTVFFLFLTSRFPMKKQLLIPLLGLMFGNIVGGFSNFLAFRYDLNQNIAAWLQGNFSLIIQGQYELIYFALILVIGLYFFADYLTVVRMGEDAAQSLGISFKWVVGSASLLVSVTVAVILITAGSLPFLGVIIPNIIAMKYGDNIKKTHQKVALTGGFFLLICDIISRSLIAPYEVPVQLILGIIAGAIFLYLLFKEVRRV</sequence>
<evidence type="ECO:0000256" key="5">
    <source>
        <dbReference type="ARBA" id="ARBA00022692"/>
    </source>
</evidence>
<evidence type="ECO:0000256" key="2">
    <source>
        <dbReference type="ARBA" id="ARBA00007935"/>
    </source>
</evidence>
<keyword evidence="4" id="KW-1003">Cell membrane</keyword>
<protein>
    <submittedName>
        <fullName evidence="9">Iron chelate uptake ABC transporter family permease subunit</fullName>
    </submittedName>
</protein>
<evidence type="ECO:0000256" key="4">
    <source>
        <dbReference type="ARBA" id="ARBA00022475"/>
    </source>
</evidence>
<organism evidence="9 10">
    <name type="scientific">Jeotgalibaca porci</name>
    <dbReference type="NCBI Taxonomy" id="1868793"/>
    <lineage>
        <taxon>Bacteria</taxon>
        <taxon>Bacillati</taxon>
        <taxon>Bacillota</taxon>
        <taxon>Bacilli</taxon>
        <taxon>Lactobacillales</taxon>
        <taxon>Carnobacteriaceae</taxon>
        <taxon>Jeotgalibaca</taxon>
    </lineage>
</organism>
<feature type="transmembrane region" description="Helical" evidence="8">
    <location>
        <begin position="47"/>
        <end position="67"/>
    </location>
</feature>
<feature type="transmembrane region" description="Helical" evidence="8">
    <location>
        <begin position="293"/>
        <end position="311"/>
    </location>
</feature>
<dbReference type="EMBL" id="CP049889">
    <property type="protein sequence ID" value="QIK50856.1"/>
    <property type="molecule type" value="Genomic_DNA"/>
</dbReference>
<evidence type="ECO:0000256" key="6">
    <source>
        <dbReference type="ARBA" id="ARBA00022989"/>
    </source>
</evidence>
<comment type="subcellular location">
    <subcellularLocation>
        <location evidence="1">Cell membrane</location>
        <topology evidence="1">Multi-pass membrane protein</topology>
    </subcellularLocation>
</comment>
<dbReference type="Proteomes" id="UP000501830">
    <property type="component" value="Chromosome"/>
</dbReference>
<dbReference type="GO" id="GO:0022857">
    <property type="term" value="F:transmembrane transporter activity"/>
    <property type="evidence" value="ECO:0007669"/>
    <property type="project" value="InterPro"/>
</dbReference>
<dbReference type="Gene3D" id="1.10.3470.10">
    <property type="entry name" value="ABC transporter involved in vitamin B12 uptake, BtuC"/>
    <property type="match status" value="1"/>
</dbReference>
<dbReference type="CDD" id="cd06550">
    <property type="entry name" value="TM_ABC_iron-siderophores_like"/>
    <property type="match status" value="1"/>
</dbReference>
<dbReference type="KEGG" id="jpo:G7058_01600"/>
<evidence type="ECO:0000313" key="9">
    <source>
        <dbReference type="EMBL" id="QIK50856.1"/>
    </source>
</evidence>
<dbReference type="GO" id="GO:0005886">
    <property type="term" value="C:plasma membrane"/>
    <property type="evidence" value="ECO:0007669"/>
    <property type="project" value="UniProtKB-SubCell"/>
</dbReference>
<dbReference type="GO" id="GO:0033214">
    <property type="term" value="P:siderophore-iron import into cell"/>
    <property type="evidence" value="ECO:0007669"/>
    <property type="project" value="TreeGrafter"/>
</dbReference>
<evidence type="ECO:0000256" key="8">
    <source>
        <dbReference type="SAM" id="Phobius"/>
    </source>
</evidence>
<gene>
    <name evidence="9" type="ORF">G7058_01600</name>
</gene>
<dbReference type="PANTHER" id="PTHR30472:SF27">
    <property type="entry name" value="PETROBACTIN IMPORT SYSTEM PERMEASE PROTEIN YCLN"/>
    <property type="match status" value="1"/>
</dbReference>
<dbReference type="SUPFAM" id="SSF81345">
    <property type="entry name" value="ABC transporter involved in vitamin B12 uptake, BtuC"/>
    <property type="match status" value="1"/>
</dbReference>
<keyword evidence="5 8" id="KW-0812">Transmembrane</keyword>
<comment type="similarity">
    <text evidence="2">Belongs to the binding-protein-dependent transport system permease family. FecCD subfamily.</text>
</comment>
<proteinExistence type="inferred from homology"/>